<gene>
    <name evidence="2" type="ORF">SAMN05421508_10852</name>
</gene>
<dbReference type="RefSeq" id="WP_097280459.1">
    <property type="nucleotide sequence ID" value="NZ_OCNJ01000008.1"/>
</dbReference>
<dbReference type="InterPro" id="IPR047691">
    <property type="entry name" value="PelF-like"/>
</dbReference>
<dbReference type="Pfam" id="PF13692">
    <property type="entry name" value="Glyco_trans_1_4"/>
    <property type="match status" value="1"/>
</dbReference>
<evidence type="ECO:0000259" key="1">
    <source>
        <dbReference type="Pfam" id="PF11997"/>
    </source>
</evidence>
<dbReference type="EMBL" id="OCNJ01000008">
    <property type="protein sequence ID" value="SOD98688.1"/>
    <property type="molecule type" value="Genomic_DNA"/>
</dbReference>
<keyword evidence="3" id="KW-1185">Reference proteome</keyword>
<dbReference type="PANTHER" id="PTHR12526:SF608">
    <property type="entry name" value="PELF"/>
    <property type="match status" value="1"/>
</dbReference>
<reference evidence="2 3" key="1">
    <citation type="submission" date="2017-09" db="EMBL/GenBank/DDBJ databases">
        <authorList>
            <person name="Ehlers B."/>
            <person name="Leendertz F.H."/>
        </authorList>
    </citation>
    <scope>NUCLEOTIDE SEQUENCE [LARGE SCALE GENOMIC DNA]</scope>
    <source>
        <strain evidence="2 3">USBA 140</strain>
    </source>
</reference>
<evidence type="ECO:0000313" key="3">
    <source>
        <dbReference type="Proteomes" id="UP000219621"/>
    </source>
</evidence>
<dbReference type="Proteomes" id="UP000219621">
    <property type="component" value="Unassembled WGS sequence"/>
</dbReference>
<accession>A0A286GT32</accession>
<sequence length="511" mass="56144">MADTRFDADVCLLLEGTYPYVAGGVSTWIHDLIRAQSHLTFHIVCILPLPADRPLKYELPPNVVGVSDIYLHAMPAGRFWVPGSAALLKRIGPALAGIHRGGGLDDLRTLVEAIGPQRDRLGRRVLINSRAAWQTLLDMYEATMPAASFLDYFWSWRGLVGGLLACLLAPLPRAACYHAVSTGYAGILATRAKLETNRPVLLTEHGIYTNERRIEINMADWLFSGASQGLAVDGPRNDLRDVWINTFVSYSRATYAACDRILTLYGGNQLLQLEDGADPARMRIVPNGIDVERYAALQRRPHARPTIALIGRVVPIKDVKTYLRACGILRRAVPDLRALVMGPTDEDEDYYEECLQIVDMLDLRDTVEFTGRVRIDDWFPEIDVIVLTSISEAQPLVILEAGAAGIPTVATDVGACREMIEGQPGEDPPLGHGGAVTALSNPRATAEALVHLLSDTGWRHACGEAIRARTRAIYNKAVIDAIYRDLYAEAVASPPTRIDTLPVTRPEKETV</sequence>
<dbReference type="Gene3D" id="3.40.50.2000">
    <property type="entry name" value="Glycogen Phosphorylase B"/>
    <property type="match status" value="2"/>
</dbReference>
<dbReference type="InterPro" id="IPR022622">
    <property type="entry name" value="DUF3492"/>
</dbReference>
<organism evidence="2 3">
    <name type="scientific">Caenispirillum bisanense</name>
    <dbReference type="NCBI Taxonomy" id="414052"/>
    <lineage>
        <taxon>Bacteria</taxon>
        <taxon>Pseudomonadati</taxon>
        <taxon>Pseudomonadota</taxon>
        <taxon>Alphaproteobacteria</taxon>
        <taxon>Rhodospirillales</taxon>
        <taxon>Novispirillaceae</taxon>
        <taxon>Caenispirillum</taxon>
    </lineage>
</organism>
<keyword evidence="2" id="KW-0808">Transferase</keyword>
<dbReference type="AlphaFoldDB" id="A0A286GT32"/>
<dbReference type="NCBIfam" id="NF038011">
    <property type="entry name" value="PelF"/>
    <property type="match status" value="1"/>
</dbReference>
<dbReference type="PANTHER" id="PTHR12526">
    <property type="entry name" value="GLYCOSYLTRANSFERASE"/>
    <property type="match status" value="1"/>
</dbReference>
<evidence type="ECO:0000313" key="2">
    <source>
        <dbReference type="EMBL" id="SOD98688.1"/>
    </source>
</evidence>
<dbReference type="GO" id="GO:0016740">
    <property type="term" value="F:transferase activity"/>
    <property type="evidence" value="ECO:0007669"/>
    <property type="project" value="UniProtKB-KW"/>
</dbReference>
<dbReference type="Pfam" id="PF11997">
    <property type="entry name" value="DUF3492"/>
    <property type="match status" value="1"/>
</dbReference>
<protein>
    <submittedName>
        <fullName evidence="2">Glycosyltransferase involved in cell wall bisynthesis</fullName>
    </submittedName>
</protein>
<dbReference type="OrthoDB" id="9781738at2"/>
<proteinExistence type="predicted"/>
<name>A0A286GT32_9PROT</name>
<dbReference type="SUPFAM" id="SSF53756">
    <property type="entry name" value="UDP-Glycosyltransferase/glycogen phosphorylase"/>
    <property type="match status" value="1"/>
</dbReference>
<feature type="domain" description="DUF3492" evidence="1">
    <location>
        <begin position="8"/>
        <end position="279"/>
    </location>
</feature>